<sequence>MLKTSNLITRRDWLANTAAIACGSVVHQAIANSAKPVKTKSVAAIVSIYEQGTHADVLIGKILEGWKQDGGAGPALKLVSLYVDQFTDKDMSRKMATKYNVPIFDSIENAVTVGSDRIPVDGVISIGEHGDYPFNEKEQQLYPRRRFFKEITDTFKKYGRVVPVFNDKHLGPVWSDAKWIYNRAQKMNVPFMAGSSLPLTYRKPEFKVPMGSEIEAAVGIGYSGLDIYGIHALECYQCLVERRRGAEKGVKWVQCLQGDQVWNALDNGIVSKDVFNAALAAVPKRGNVNVREDPDVALFLFKYNDGFLGVQFMLQSVSRTSVALKLKGQKRPIATQFEERPEPSHPHFAYLLKAIEGMIHTGRPSYPVERTLLTGGILDRALTSRVMNSKKMMTPELSIQYQPVDYPHAPVPELTSYDARSSVE</sequence>
<dbReference type="AlphaFoldDB" id="A0A517VUU1"/>
<accession>A0A517VUU1</accession>
<evidence type="ECO:0000313" key="1">
    <source>
        <dbReference type="EMBL" id="QDT96772.1"/>
    </source>
</evidence>
<evidence type="ECO:0000313" key="2">
    <source>
        <dbReference type="Proteomes" id="UP000318704"/>
    </source>
</evidence>
<dbReference type="KEGG" id="gaw:V144x_22300"/>
<protein>
    <submittedName>
        <fullName evidence="1">Uncharacterized protein</fullName>
    </submittedName>
</protein>
<organism evidence="1 2">
    <name type="scientific">Gimesia aquarii</name>
    <dbReference type="NCBI Taxonomy" id="2527964"/>
    <lineage>
        <taxon>Bacteria</taxon>
        <taxon>Pseudomonadati</taxon>
        <taxon>Planctomycetota</taxon>
        <taxon>Planctomycetia</taxon>
        <taxon>Planctomycetales</taxon>
        <taxon>Planctomycetaceae</taxon>
        <taxon>Gimesia</taxon>
    </lineage>
</organism>
<gene>
    <name evidence="1" type="ORF">V144x_22300</name>
</gene>
<reference evidence="1 2" key="1">
    <citation type="submission" date="2019-03" db="EMBL/GenBank/DDBJ databases">
        <title>Deep-cultivation of Planctomycetes and their phenomic and genomic characterization uncovers novel biology.</title>
        <authorList>
            <person name="Wiegand S."/>
            <person name="Jogler M."/>
            <person name="Boedeker C."/>
            <person name="Pinto D."/>
            <person name="Vollmers J."/>
            <person name="Rivas-Marin E."/>
            <person name="Kohn T."/>
            <person name="Peeters S.H."/>
            <person name="Heuer A."/>
            <person name="Rast P."/>
            <person name="Oberbeckmann S."/>
            <person name="Bunk B."/>
            <person name="Jeske O."/>
            <person name="Meyerdierks A."/>
            <person name="Storesund J.E."/>
            <person name="Kallscheuer N."/>
            <person name="Luecker S."/>
            <person name="Lage O.M."/>
            <person name="Pohl T."/>
            <person name="Merkel B.J."/>
            <person name="Hornburger P."/>
            <person name="Mueller R.-W."/>
            <person name="Bruemmer F."/>
            <person name="Labrenz M."/>
            <person name="Spormann A.M."/>
            <person name="Op den Camp H."/>
            <person name="Overmann J."/>
            <person name="Amann R."/>
            <person name="Jetten M.S.M."/>
            <person name="Mascher T."/>
            <person name="Medema M.H."/>
            <person name="Devos D.P."/>
            <person name="Kaster A.-K."/>
            <person name="Ovreas L."/>
            <person name="Rohde M."/>
            <person name="Galperin M.Y."/>
            <person name="Jogler C."/>
        </authorList>
    </citation>
    <scope>NUCLEOTIDE SEQUENCE [LARGE SCALE GENOMIC DNA]</scope>
    <source>
        <strain evidence="1 2">V144</strain>
    </source>
</reference>
<dbReference type="RefSeq" id="WP_232102786.1">
    <property type="nucleotide sequence ID" value="NZ_CP037920.1"/>
</dbReference>
<dbReference type="Proteomes" id="UP000318704">
    <property type="component" value="Chromosome"/>
</dbReference>
<proteinExistence type="predicted"/>
<dbReference type="EMBL" id="CP037920">
    <property type="protein sequence ID" value="QDT96772.1"/>
    <property type="molecule type" value="Genomic_DNA"/>
</dbReference>
<name>A0A517VUU1_9PLAN</name>